<feature type="compositionally biased region" description="Basic residues" evidence="1">
    <location>
        <begin position="98"/>
        <end position="107"/>
    </location>
</feature>
<feature type="region of interest" description="Disordered" evidence="1">
    <location>
        <begin position="91"/>
        <end position="113"/>
    </location>
</feature>
<organism evidence="2 3">
    <name type="scientific">Marivita cryptomonadis</name>
    <dbReference type="NCBI Taxonomy" id="505252"/>
    <lineage>
        <taxon>Bacteria</taxon>
        <taxon>Pseudomonadati</taxon>
        <taxon>Pseudomonadota</taxon>
        <taxon>Alphaproteobacteria</taxon>
        <taxon>Rhodobacterales</taxon>
        <taxon>Roseobacteraceae</taxon>
        <taxon>Marivita</taxon>
    </lineage>
</organism>
<gene>
    <name evidence="2" type="ORF">JQX48_22470</name>
</gene>
<evidence type="ECO:0000256" key="1">
    <source>
        <dbReference type="SAM" id="MobiDB-lite"/>
    </source>
</evidence>
<dbReference type="Proteomes" id="UP000809440">
    <property type="component" value="Unassembled WGS sequence"/>
</dbReference>
<dbReference type="RefSeq" id="WP_176234556.1">
    <property type="nucleotide sequence ID" value="NZ_JAFBWU010000025.1"/>
</dbReference>
<name>A0ABS2A1D7_9RHOB</name>
<evidence type="ECO:0000313" key="3">
    <source>
        <dbReference type="Proteomes" id="UP000809440"/>
    </source>
</evidence>
<keyword evidence="3" id="KW-1185">Reference proteome</keyword>
<evidence type="ECO:0000313" key="2">
    <source>
        <dbReference type="EMBL" id="MBM2419745.1"/>
    </source>
</evidence>
<comment type="caution">
    <text evidence="2">The sequence shown here is derived from an EMBL/GenBank/DDBJ whole genome shotgun (WGS) entry which is preliminary data.</text>
</comment>
<dbReference type="EMBL" id="JAFBXF010000025">
    <property type="protein sequence ID" value="MBM2419745.1"/>
    <property type="molecule type" value="Genomic_DNA"/>
</dbReference>
<proteinExistence type="predicted"/>
<reference evidence="2 3" key="1">
    <citation type="submission" date="2021-01" db="EMBL/GenBank/DDBJ databases">
        <title>Diatom-associated Roseobacters Show Island Model of Population Structure.</title>
        <authorList>
            <person name="Qu L."/>
            <person name="Feng X."/>
            <person name="Chen Y."/>
            <person name="Li L."/>
            <person name="Wang X."/>
            <person name="Hu Z."/>
            <person name="Wang H."/>
            <person name="Luo H."/>
        </authorList>
    </citation>
    <scope>NUCLEOTIDE SEQUENCE [LARGE SCALE GENOMIC DNA]</scope>
    <source>
        <strain evidence="2 3">CC28-63</strain>
    </source>
</reference>
<sequence length="113" mass="12606">MKDDVILSVTIDESEDPVVIVSIEIPEGYLEVMAEIEIDYESRVIIARGLHLHGVDFDANGLGSIRLRQIARAMLEDLDYDECRIEGAIRTTGANPGRRPKPVRFTRKPSPSS</sequence>
<protein>
    <submittedName>
        <fullName evidence="2">Uncharacterized protein</fullName>
    </submittedName>
</protein>
<dbReference type="GeneID" id="62643643"/>
<accession>A0ABS2A1D7</accession>